<keyword evidence="4 10" id="KW-0378">Hydrolase</keyword>
<comment type="function">
    <text evidence="10">IGPS catalyzes the conversion of PRFAR and glutamine to IGP, AICAR and glutamate. The HisH subunit catalyzes the hydrolysis of glutamine to glutamate and ammonia as part of the synthesis of IGP and AICAR. The resulting ammonia molecule is channeled to the active site of HisF.</text>
</comment>
<dbReference type="HAMAP" id="MF_00278">
    <property type="entry name" value="HisH"/>
    <property type="match status" value="1"/>
</dbReference>
<keyword evidence="10" id="KW-0963">Cytoplasm</keyword>
<dbReference type="RefSeq" id="WP_023928805.1">
    <property type="nucleotide sequence ID" value="NZ_KI669456.1"/>
</dbReference>
<evidence type="ECO:0000256" key="2">
    <source>
        <dbReference type="ARBA" id="ARBA00011152"/>
    </source>
</evidence>
<dbReference type="PATRIC" id="fig|1357400.3.peg.2659"/>
<protein>
    <recommendedName>
        <fullName evidence="10">Imidazole glycerol phosphate synthase subunit HisH</fullName>
        <ecNumber evidence="10">4.3.2.10</ecNumber>
    </recommendedName>
    <alternativeName>
        <fullName evidence="10">IGP synthase glutaminase subunit</fullName>
        <ecNumber evidence="10">3.5.1.2</ecNumber>
    </alternativeName>
    <alternativeName>
        <fullName evidence="10">IGP synthase subunit HisH</fullName>
    </alternativeName>
    <alternativeName>
        <fullName evidence="10">ImGP synthase subunit HisH</fullName>
        <shortName evidence="10">IGPS subunit HisH</shortName>
    </alternativeName>
</protein>
<evidence type="ECO:0000256" key="5">
    <source>
        <dbReference type="ARBA" id="ARBA00022962"/>
    </source>
</evidence>
<organism evidence="13 14">
    <name type="scientific">Helicobacter macacae MIT 99-5501</name>
    <dbReference type="NCBI Taxonomy" id="1357400"/>
    <lineage>
        <taxon>Bacteria</taxon>
        <taxon>Pseudomonadati</taxon>
        <taxon>Campylobacterota</taxon>
        <taxon>Epsilonproteobacteria</taxon>
        <taxon>Campylobacterales</taxon>
        <taxon>Helicobacteraceae</taxon>
        <taxon>Helicobacter</taxon>
    </lineage>
</organism>
<dbReference type="GO" id="GO:0016829">
    <property type="term" value="F:lyase activity"/>
    <property type="evidence" value="ECO:0007669"/>
    <property type="project" value="UniProtKB-KW"/>
</dbReference>
<comment type="catalytic activity">
    <reaction evidence="9 10">
        <text>L-glutamine + H2O = L-glutamate + NH4(+)</text>
        <dbReference type="Rhea" id="RHEA:15889"/>
        <dbReference type="ChEBI" id="CHEBI:15377"/>
        <dbReference type="ChEBI" id="CHEBI:28938"/>
        <dbReference type="ChEBI" id="CHEBI:29985"/>
        <dbReference type="ChEBI" id="CHEBI:58359"/>
        <dbReference type="EC" id="3.5.1.2"/>
    </reaction>
</comment>
<comment type="subunit">
    <text evidence="2 10">Heterodimer of HisH and HisF.</text>
</comment>
<comment type="subcellular location">
    <subcellularLocation>
        <location evidence="10">Cytoplasm</location>
    </subcellularLocation>
</comment>
<dbReference type="EC" id="4.3.2.10" evidence="10"/>
<dbReference type="EMBL" id="AZJI01000010">
    <property type="protein sequence ID" value="ETD22234.1"/>
    <property type="molecule type" value="Genomic_DNA"/>
</dbReference>
<keyword evidence="13" id="KW-0808">Transferase</keyword>
<dbReference type="InterPro" id="IPR029062">
    <property type="entry name" value="Class_I_gatase-like"/>
</dbReference>
<keyword evidence="14" id="KW-1185">Reference proteome</keyword>
<keyword evidence="3 10" id="KW-0028">Amino-acid biosynthesis</keyword>
<comment type="catalytic activity">
    <reaction evidence="8 10">
        <text>5-[(5-phospho-1-deoxy-D-ribulos-1-ylimino)methylamino]-1-(5-phospho-beta-D-ribosyl)imidazole-4-carboxamide + L-glutamine = D-erythro-1-(imidazol-4-yl)glycerol 3-phosphate + 5-amino-1-(5-phospho-beta-D-ribosyl)imidazole-4-carboxamide + L-glutamate + H(+)</text>
        <dbReference type="Rhea" id="RHEA:24793"/>
        <dbReference type="ChEBI" id="CHEBI:15378"/>
        <dbReference type="ChEBI" id="CHEBI:29985"/>
        <dbReference type="ChEBI" id="CHEBI:58278"/>
        <dbReference type="ChEBI" id="CHEBI:58359"/>
        <dbReference type="ChEBI" id="CHEBI:58475"/>
        <dbReference type="ChEBI" id="CHEBI:58525"/>
        <dbReference type="EC" id="4.3.2.10"/>
    </reaction>
</comment>
<evidence type="ECO:0000256" key="4">
    <source>
        <dbReference type="ARBA" id="ARBA00022801"/>
    </source>
</evidence>
<dbReference type="Pfam" id="PF00117">
    <property type="entry name" value="GATase"/>
    <property type="match status" value="1"/>
</dbReference>
<dbReference type="STRING" id="1357400.HMPREF2086_01965"/>
<comment type="caution">
    <text evidence="13">The sequence shown here is derived from an EMBL/GenBank/DDBJ whole genome shotgun (WGS) entry which is preliminary data.</text>
</comment>
<dbReference type="PANTHER" id="PTHR42701:SF1">
    <property type="entry name" value="IMIDAZOLE GLYCEROL PHOSPHATE SYNTHASE SUBUNIT HISH"/>
    <property type="match status" value="1"/>
</dbReference>
<feature type="active site" evidence="10 11">
    <location>
        <position position="211"/>
    </location>
</feature>
<accession>V8C4D3</accession>
<dbReference type="GO" id="GO:0004359">
    <property type="term" value="F:glutaminase activity"/>
    <property type="evidence" value="ECO:0007669"/>
    <property type="project" value="UniProtKB-EC"/>
</dbReference>
<dbReference type="AlphaFoldDB" id="V8C4D3"/>
<keyword evidence="6 10" id="KW-0368">Histidine biosynthesis</keyword>
<evidence type="ECO:0000313" key="13">
    <source>
        <dbReference type="EMBL" id="ETD22234.1"/>
    </source>
</evidence>
<evidence type="ECO:0000259" key="12">
    <source>
        <dbReference type="Pfam" id="PF00117"/>
    </source>
</evidence>
<dbReference type="HOGENOM" id="CLU_071837_2_2_7"/>
<dbReference type="eggNOG" id="COG0118">
    <property type="taxonomic scope" value="Bacteria"/>
</dbReference>
<evidence type="ECO:0000256" key="6">
    <source>
        <dbReference type="ARBA" id="ARBA00023102"/>
    </source>
</evidence>
<keyword evidence="7 10" id="KW-0456">Lyase</keyword>
<proteinExistence type="inferred from homology"/>
<gene>
    <name evidence="10" type="primary">hisH</name>
    <name evidence="13" type="ORF">HMPREF2086_01965</name>
</gene>
<dbReference type="SUPFAM" id="SSF52317">
    <property type="entry name" value="Class I glutamine amidotransferase-like"/>
    <property type="match status" value="1"/>
</dbReference>
<dbReference type="OrthoDB" id="9807749at2"/>
<dbReference type="GO" id="GO:0005737">
    <property type="term" value="C:cytoplasm"/>
    <property type="evidence" value="ECO:0007669"/>
    <property type="project" value="UniProtKB-SubCell"/>
</dbReference>
<comment type="pathway">
    <text evidence="1 10">Amino-acid biosynthesis; L-histidine biosynthesis; L-histidine from 5-phospho-alpha-D-ribose 1-diphosphate: step 5/9.</text>
</comment>
<evidence type="ECO:0000256" key="1">
    <source>
        <dbReference type="ARBA" id="ARBA00005091"/>
    </source>
</evidence>
<dbReference type="InterPro" id="IPR017926">
    <property type="entry name" value="GATASE"/>
</dbReference>
<sequence length="229" mass="25262">MKTQNIAIIDYGAGNLGSVRNSFAYLGACLATESSPHKLCDYDKVILPGVGAFGDVVGLVRKSGFDEAIAKFVKSGKYMLGICVGMQLLFERSYEFGEHRGLGLLKGEIVKFGEDLRTPHIGWNQNFFASEGANLDKQKICVPPHSLLDSVPNGAYLYFVHSYYASNVDERDVLAWCKYSEPSKSHKKSEVEATRFPSIVAKDNVLGIQAHPEKSHKIGLQILQNFLSL</sequence>
<reference evidence="13 14" key="1">
    <citation type="journal article" date="2014" name="Genome Announc.">
        <title>Draft genome sequences of six enterohepatic helicobacter species isolated from humans and one from rhesus macaques.</title>
        <authorList>
            <person name="Shen Z."/>
            <person name="Sheh A."/>
            <person name="Young S.K."/>
            <person name="Abouelliel A."/>
            <person name="Ward D.V."/>
            <person name="Earl A.M."/>
            <person name="Fox J.G."/>
        </authorList>
    </citation>
    <scope>NUCLEOTIDE SEQUENCE [LARGE SCALE GENOMIC DNA]</scope>
    <source>
        <strain evidence="13 14">MIT 99-5501</strain>
    </source>
</reference>
<dbReference type="UniPathway" id="UPA00031">
    <property type="reaction ID" value="UER00010"/>
</dbReference>
<dbReference type="GO" id="GO:0000105">
    <property type="term" value="P:L-histidine biosynthetic process"/>
    <property type="evidence" value="ECO:0007669"/>
    <property type="project" value="UniProtKB-UniRule"/>
</dbReference>
<evidence type="ECO:0000313" key="14">
    <source>
        <dbReference type="Proteomes" id="UP000018731"/>
    </source>
</evidence>
<evidence type="ECO:0000256" key="11">
    <source>
        <dbReference type="PIRSR" id="PIRSR000495-1"/>
    </source>
</evidence>
<feature type="domain" description="Glutamine amidotransferase" evidence="12">
    <location>
        <begin position="8"/>
        <end position="227"/>
    </location>
</feature>
<dbReference type="EC" id="3.5.1.2" evidence="10"/>
<evidence type="ECO:0000256" key="9">
    <source>
        <dbReference type="ARBA" id="ARBA00049534"/>
    </source>
</evidence>
<evidence type="ECO:0000256" key="8">
    <source>
        <dbReference type="ARBA" id="ARBA00047838"/>
    </source>
</evidence>
<dbReference type="CDD" id="cd01748">
    <property type="entry name" value="GATase1_IGP_Synthase"/>
    <property type="match status" value="1"/>
</dbReference>
<dbReference type="PIRSF" id="PIRSF000495">
    <property type="entry name" value="Amidotransf_hisH"/>
    <property type="match status" value="1"/>
</dbReference>
<name>V8C4D3_9HELI</name>
<feature type="active site" evidence="10 11">
    <location>
        <position position="213"/>
    </location>
</feature>
<dbReference type="Proteomes" id="UP000018731">
    <property type="component" value="Unassembled WGS sequence"/>
</dbReference>
<dbReference type="PANTHER" id="PTHR42701">
    <property type="entry name" value="IMIDAZOLE GLYCEROL PHOSPHATE SYNTHASE SUBUNIT HISH"/>
    <property type="match status" value="1"/>
</dbReference>
<dbReference type="Gene3D" id="3.40.50.880">
    <property type="match status" value="1"/>
</dbReference>
<keyword evidence="5 10" id="KW-0315">Glutamine amidotransferase</keyword>
<evidence type="ECO:0000256" key="7">
    <source>
        <dbReference type="ARBA" id="ARBA00023239"/>
    </source>
</evidence>
<evidence type="ECO:0000256" key="3">
    <source>
        <dbReference type="ARBA" id="ARBA00022605"/>
    </source>
</evidence>
<dbReference type="InterPro" id="IPR010139">
    <property type="entry name" value="Imidazole-glycPsynth_HisH"/>
</dbReference>
<dbReference type="PROSITE" id="PS51273">
    <property type="entry name" value="GATASE_TYPE_1"/>
    <property type="match status" value="1"/>
</dbReference>
<feature type="active site" description="Nucleophile" evidence="10 11">
    <location>
        <position position="83"/>
    </location>
</feature>
<dbReference type="NCBIfam" id="TIGR01855">
    <property type="entry name" value="IMP_synth_hisH"/>
    <property type="match status" value="1"/>
</dbReference>
<dbReference type="GO" id="GO:0000107">
    <property type="term" value="F:imidazoleglycerol-phosphate synthase activity"/>
    <property type="evidence" value="ECO:0007669"/>
    <property type="project" value="UniProtKB-UniRule"/>
</dbReference>
<evidence type="ECO:0000256" key="10">
    <source>
        <dbReference type="HAMAP-Rule" id="MF_00278"/>
    </source>
</evidence>